<name>A0A2X4U5B2_9GAMM</name>
<dbReference type="PANTHER" id="PTHR37812:SF1">
    <property type="entry name" value="MU-LIKE PROPHAGE FLUMU PROTEIN C"/>
    <property type="match status" value="1"/>
</dbReference>
<sequence>MNDNLDLFTTEHSELTQLLDRLDTIPPEEIRDKWPRFLVDLVDVLAHELARLDVSEAQLVAMKLAICISNYFGGRAVYLPTGEVLRAALRDYEIYADWEGDIDKLIEKYGLTQSHIYDILRRQRQLHRRRYQPDMLDALE</sequence>
<dbReference type="SUPFAM" id="SSF46689">
    <property type="entry name" value="Homeodomain-like"/>
    <property type="match status" value="1"/>
</dbReference>
<dbReference type="KEGG" id="lri:NCTC12151_00307"/>
<proteinExistence type="predicted"/>
<reference evidence="2 3" key="1">
    <citation type="submission" date="2018-06" db="EMBL/GenBank/DDBJ databases">
        <authorList>
            <consortium name="Pathogen Informatics"/>
            <person name="Doyle S."/>
        </authorList>
    </citation>
    <scope>NUCLEOTIDE SEQUENCE [LARGE SCALE GENOMIC DNA]</scope>
    <source>
        <strain evidence="2 3">NCTC12151</strain>
    </source>
</reference>
<dbReference type="OrthoDB" id="6387485at2"/>
<evidence type="ECO:0000259" key="1">
    <source>
        <dbReference type="Pfam" id="PF08765"/>
    </source>
</evidence>
<dbReference type="InterPro" id="IPR014875">
    <property type="entry name" value="Mor_transcription_activator"/>
</dbReference>
<dbReference type="Gene3D" id="1.10.10.60">
    <property type="entry name" value="Homeodomain-like"/>
    <property type="match status" value="1"/>
</dbReference>
<protein>
    <submittedName>
        <fullName evidence="2">Uncharacterized conserved protein</fullName>
    </submittedName>
</protein>
<organism evidence="2 3">
    <name type="scientific">Leminorella richardii</name>
    <dbReference type="NCBI Taxonomy" id="158841"/>
    <lineage>
        <taxon>Bacteria</taxon>
        <taxon>Pseudomonadati</taxon>
        <taxon>Pseudomonadota</taxon>
        <taxon>Gammaproteobacteria</taxon>
        <taxon>Enterobacterales</taxon>
        <taxon>Budviciaceae</taxon>
        <taxon>Leminorella</taxon>
    </lineage>
</organism>
<keyword evidence="3" id="KW-1185">Reference proteome</keyword>
<accession>A0A2X4U5B2</accession>
<evidence type="ECO:0000313" key="2">
    <source>
        <dbReference type="EMBL" id="SQI34966.1"/>
    </source>
</evidence>
<dbReference type="InterPro" id="IPR009057">
    <property type="entry name" value="Homeodomain-like_sf"/>
</dbReference>
<dbReference type="PANTHER" id="PTHR37812">
    <property type="entry name" value="MU-LIKE PROPHAGE FLUMU PROTEIN C"/>
    <property type="match status" value="1"/>
</dbReference>
<dbReference type="Proteomes" id="UP000249005">
    <property type="component" value="Chromosome 1"/>
</dbReference>
<dbReference type="Pfam" id="PF08765">
    <property type="entry name" value="Mor"/>
    <property type="match status" value="1"/>
</dbReference>
<gene>
    <name evidence="2" type="ORF">NCTC12151_00307</name>
</gene>
<dbReference type="RefSeq" id="WP_111738992.1">
    <property type="nucleotide sequence ID" value="NZ_LR698987.1"/>
</dbReference>
<dbReference type="AlphaFoldDB" id="A0A2X4U5B2"/>
<evidence type="ECO:0000313" key="3">
    <source>
        <dbReference type="Proteomes" id="UP000249005"/>
    </source>
</evidence>
<dbReference type="InterPro" id="IPR052411">
    <property type="entry name" value="c-mor_Regulatory_Protein"/>
</dbReference>
<feature type="domain" description="Mor transcription activator" evidence="1">
    <location>
        <begin position="33"/>
        <end position="135"/>
    </location>
</feature>
<dbReference type="EMBL" id="LS483470">
    <property type="protein sequence ID" value="SQI34966.1"/>
    <property type="molecule type" value="Genomic_DNA"/>
</dbReference>